<dbReference type="Proteomes" id="UP000003688">
    <property type="component" value="Unassembled WGS sequence"/>
</dbReference>
<dbReference type="STRING" id="320771.Cflav_PD0823"/>
<reference evidence="2 3" key="1">
    <citation type="journal article" date="2011" name="J. Bacteriol.">
        <title>Genome sequence of 'Pedosphaera parvula' Ellin514, an aerobic Verrucomicrobial isolate from pasture soil.</title>
        <authorList>
            <person name="Kant R."/>
            <person name="van Passel M.W."/>
            <person name="Sangwan P."/>
            <person name="Palva A."/>
            <person name="Lucas S."/>
            <person name="Copeland A."/>
            <person name="Lapidus A."/>
            <person name="Glavina Del Rio T."/>
            <person name="Dalin E."/>
            <person name="Tice H."/>
            <person name="Bruce D."/>
            <person name="Goodwin L."/>
            <person name="Pitluck S."/>
            <person name="Chertkov O."/>
            <person name="Larimer F.W."/>
            <person name="Land M.L."/>
            <person name="Hauser L."/>
            <person name="Brettin T.S."/>
            <person name="Detter J.C."/>
            <person name="Han S."/>
            <person name="de Vos W.M."/>
            <person name="Janssen P.H."/>
            <person name="Smidt H."/>
        </authorList>
    </citation>
    <scope>NUCLEOTIDE SEQUENCE [LARGE SCALE GENOMIC DNA]</scope>
    <source>
        <strain evidence="2 3">Ellin514</strain>
    </source>
</reference>
<keyword evidence="1" id="KW-0472">Membrane</keyword>
<proteinExistence type="predicted"/>
<organism evidence="2 3">
    <name type="scientific">Pedosphaera parvula (strain Ellin514)</name>
    <dbReference type="NCBI Taxonomy" id="320771"/>
    <lineage>
        <taxon>Bacteria</taxon>
        <taxon>Pseudomonadati</taxon>
        <taxon>Verrucomicrobiota</taxon>
        <taxon>Pedosphaerae</taxon>
        <taxon>Pedosphaerales</taxon>
        <taxon>Pedosphaeraceae</taxon>
        <taxon>Pedosphaera</taxon>
    </lineage>
</organism>
<evidence type="ECO:0000313" key="2">
    <source>
        <dbReference type="EMBL" id="EEF57841.1"/>
    </source>
</evidence>
<comment type="caution">
    <text evidence="2">The sequence shown here is derived from an EMBL/GenBank/DDBJ whole genome shotgun (WGS) entry which is preliminary data.</text>
</comment>
<gene>
    <name evidence="2" type="ORF">Cflav_PD0823</name>
</gene>
<feature type="transmembrane region" description="Helical" evidence="1">
    <location>
        <begin position="12"/>
        <end position="31"/>
    </location>
</feature>
<sequence length="35" mass="4069">MLSINGLINKKILVKIGAFYIYFVFVVYGSMLCFY</sequence>
<protein>
    <submittedName>
        <fullName evidence="2">Uncharacterized protein</fullName>
    </submittedName>
</protein>
<keyword evidence="3" id="KW-1185">Reference proteome</keyword>
<dbReference type="AlphaFoldDB" id="B9XQQ9"/>
<name>B9XQQ9_PEDPL</name>
<evidence type="ECO:0000313" key="3">
    <source>
        <dbReference type="Proteomes" id="UP000003688"/>
    </source>
</evidence>
<accession>B9XQQ9</accession>
<keyword evidence="1" id="KW-1133">Transmembrane helix</keyword>
<keyword evidence="1" id="KW-0812">Transmembrane</keyword>
<dbReference type="EMBL" id="ABOX02000056">
    <property type="protein sequence ID" value="EEF57841.1"/>
    <property type="molecule type" value="Genomic_DNA"/>
</dbReference>
<evidence type="ECO:0000256" key="1">
    <source>
        <dbReference type="SAM" id="Phobius"/>
    </source>
</evidence>